<organism evidence="1 2">
    <name type="scientific">Cichorium intybus</name>
    <name type="common">Chicory</name>
    <dbReference type="NCBI Taxonomy" id="13427"/>
    <lineage>
        <taxon>Eukaryota</taxon>
        <taxon>Viridiplantae</taxon>
        <taxon>Streptophyta</taxon>
        <taxon>Embryophyta</taxon>
        <taxon>Tracheophyta</taxon>
        <taxon>Spermatophyta</taxon>
        <taxon>Magnoliopsida</taxon>
        <taxon>eudicotyledons</taxon>
        <taxon>Gunneridae</taxon>
        <taxon>Pentapetalae</taxon>
        <taxon>asterids</taxon>
        <taxon>campanulids</taxon>
        <taxon>Asterales</taxon>
        <taxon>Asteraceae</taxon>
        <taxon>Cichorioideae</taxon>
        <taxon>Cichorieae</taxon>
        <taxon>Cichoriinae</taxon>
        <taxon>Cichorium</taxon>
    </lineage>
</organism>
<evidence type="ECO:0000313" key="1">
    <source>
        <dbReference type="EMBL" id="KAI3790528.1"/>
    </source>
</evidence>
<name>A0ACB9H526_CICIN</name>
<protein>
    <submittedName>
        <fullName evidence="1">Uncharacterized protein</fullName>
    </submittedName>
</protein>
<accession>A0ACB9H526</accession>
<reference evidence="2" key="1">
    <citation type="journal article" date="2022" name="Mol. Ecol. Resour.">
        <title>The genomes of chicory, endive, great burdock and yacon provide insights into Asteraceae palaeo-polyploidization history and plant inulin production.</title>
        <authorList>
            <person name="Fan W."/>
            <person name="Wang S."/>
            <person name="Wang H."/>
            <person name="Wang A."/>
            <person name="Jiang F."/>
            <person name="Liu H."/>
            <person name="Zhao H."/>
            <person name="Xu D."/>
            <person name="Zhang Y."/>
        </authorList>
    </citation>
    <scope>NUCLEOTIDE SEQUENCE [LARGE SCALE GENOMIC DNA]</scope>
    <source>
        <strain evidence="2">cv. Punajuju</strain>
    </source>
</reference>
<proteinExistence type="predicted"/>
<reference evidence="1 2" key="2">
    <citation type="journal article" date="2022" name="Mol. Ecol. Resour.">
        <title>The genomes of chicory, endive, great burdock and yacon provide insights into Asteraceae paleo-polyploidization history and plant inulin production.</title>
        <authorList>
            <person name="Fan W."/>
            <person name="Wang S."/>
            <person name="Wang H."/>
            <person name="Wang A."/>
            <person name="Jiang F."/>
            <person name="Liu H."/>
            <person name="Zhao H."/>
            <person name="Xu D."/>
            <person name="Zhang Y."/>
        </authorList>
    </citation>
    <scope>NUCLEOTIDE SEQUENCE [LARGE SCALE GENOMIC DNA]</scope>
    <source>
        <strain evidence="2">cv. Punajuju</strain>
        <tissue evidence="1">Leaves</tissue>
    </source>
</reference>
<gene>
    <name evidence="1" type="ORF">L2E82_03629</name>
</gene>
<sequence length="256" mass="29196">MNPIDSNCDDQGNNEYREDDLNKNFEESNQRFGEDDRRSEREEDDIQVEESDYIIKNRNVSAGQNEAHINFYEEVNKKENCMGKQTDLQNDMDFDRNWPPLIDKVVPDGVDLVNDEARKNGVTDESMCLGDESADYSCSNPVENDVNSLDLNSDPIEVIEDQFLNHTNNIRKSKKAKFATASLKFKDVLRANNLKKNKKAHKSHSTDHSENISHNSVSREMELTKKVGAAVGFQLDGHDRLLRSEIEGEGVSKLQK</sequence>
<evidence type="ECO:0000313" key="2">
    <source>
        <dbReference type="Proteomes" id="UP001055811"/>
    </source>
</evidence>
<dbReference type="Proteomes" id="UP001055811">
    <property type="component" value="Linkage Group LG01"/>
</dbReference>
<keyword evidence="2" id="KW-1185">Reference proteome</keyword>
<dbReference type="EMBL" id="CM042009">
    <property type="protein sequence ID" value="KAI3790528.1"/>
    <property type="molecule type" value="Genomic_DNA"/>
</dbReference>
<comment type="caution">
    <text evidence="1">The sequence shown here is derived from an EMBL/GenBank/DDBJ whole genome shotgun (WGS) entry which is preliminary data.</text>
</comment>